<feature type="compositionally biased region" description="Pro residues" evidence="1">
    <location>
        <begin position="45"/>
        <end position="54"/>
    </location>
</feature>
<feature type="region of interest" description="Disordered" evidence="1">
    <location>
        <begin position="39"/>
        <end position="61"/>
    </location>
</feature>
<organism evidence="2 3">
    <name type="scientific">Rotaria magnacalcarata</name>
    <dbReference type="NCBI Taxonomy" id="392030"/>
    <lineage>
        <taxon>Eukaryota</taxon>
        <taxon>Metazoa</taxon>
        <taxon>Spiralia</taxon>
        <taxon>Gnathifera</taxon>
        <taxon>Rotifera</taxon>
        <taxon>Eurotatoria</taxon>
        <taxon>Bdelloidea</taxon>
        <taxon>Philodinida</taxon>
        <taxon>Philodinidae</taxon>
        <taxon>Rotaria</taxon>
    </lineage>
</organism>
<evidence type="ECO:0000313" key="3">
    <source>
        <dbReference type="Proteomes" id="UP000663887"/>
    </source>
</evidence>
<dbReference type="EMBL" id="CAJNRG010003806">
    <property type="protein sequence ID" value="CAF2060571.1"/>
    <property type="molecule type" value="Genomic_DNA"/>
</dbReference>
<proteinExistence type="predicted"/>
<evidence type="ECO:0000256" key="1">
    <source>
        <dbReference type="SAM" id="MobiDB-lite"/>
    </source>
</evidence>
<comment type="caution">
    <text evidence="2">The sequence shown here is derived from an EMBL/GenBank/DDBJ whole genome shotgun (WGS) entry which is preliminary data.</text>
</comment>
<accession>A0A816QKP2</accession>
<protein>
    <submittedName>
        <fullName evidence="2">Uncharacterized protein</fullName>
    </submittedName>
</protein>
<reference evidence="2" key="1">
    <citation type="submission" date="2021-02" db="EMBL/GenBank/DDBJ databases">
        <authorList>
            <person name="Nowell W R."/>
        </authorList>
    </citation>
    <scope>NUCLEOTIDE SEQUENCE</scope>
</reference>
<dbReference type="AlphaFoldDB" id="A0A816QKP2"/>
<sequence>MGAGHCIDCGRRTKDKLYDRRATEDRRLCFGCFIRRFPNHFSSSPSPPSSPPTARPTTPGYPYGFGAGGHYAIGGFYAGDAPYLDNMVQPRVHAKNQTFP</sequence>
<dbReference type="Proteomes" id="UP000663887">
    <property type="component" value="Unassembled WGS sequence"/>
</dbReference>
<name>A0A816QKP2_9BILA</name>
<evidence type="ECO:0000313" key="2">
    <source>
        <dbReference type="EMBL" id="CAF2060571.1"/>
    </source>
</evidence>
<gene>
    <name evidence="2" type="ORF">XDN619_LOCUS10499</name>
</gene>